<dbReference type="PATRIC" id="fig|571915.4.peg.3226"/>
<dbReference type="InterPro" id="IPR020904">
    <property type="entry name" value="Sc_DH/Rdtase_CS"/>
</dbReference>
<keyword evidence="2" id="KW-0560">Oxidoreductase</keyword>
<dbReference type="RefSeq" id="WP_047263152.1">
    <property type="nucleotide sequence ID" value="NZ_CP011542.1"/>
</dbReference>
<dbReference type="AlphaFoldDB" id="A0A0G3H3G3"/>
<organism evidence="3 4">
    <name type="scientific">Corynebacterium mustelae</name>
    <dbReference type="NCBI Taxonomy" id="571915"/>
    <lineage>
        <taxon>Bacteria</taxon>
        <taxon>Bacillati</taxon>
        <taxon>Actinomycetota</taxon>
        <taxon>Actinomycetes</taxon>
        <taxon>Mycobacteriales</taxon>
        <taxon>Corynebacteriaceae</taxon>
        <taxon>Corynebacterium</taxon>
    </lineage>
</organism>
<reference evidence="3 4" key="1">
    <citation type="journal article" date="2015" name="Genome Announc.">
        <title>Complete Genome Sequence of the Type Strain Corynebacterium mustelae DSM 45274, Isolated from Various Tissues of a Male Ferret with Lethal Sepsis.</title>
        <authorList>
            <person name="Ruckert C."/>
            <person name="Eimer J."/>
            <person name="Winkler A."/>
            <person name="Tauch A."/>
        </authorList>
    </citation>
    <scope>NUCLEOTIDE SEQUENCE [LARGE SCALE GENOMIC DNA]</scope>
    <source>
        <strain evidence="3 4">DSM 45274</strain>
    </source>
</reference>
<dbReference type="PRINTS" id="PR00081">
    <property type="entry name" value="GDHRDH"/>
</dbReference>
<sequence>MPTAVITGASQGVGLATTRTLLDAGYTVYAQYRSQPAKLNHPNLHWWHADFANPITVPDQVTSQSINALIHCAGVAQLGSTHDQPRRAWEHHMAINLHAPVELTQQLLPQLIRTLGHVIYINSGAGHHTHPMWGAYSASKHAARAWCEALRQEAPEIRVTSIYPGRIATEMQRAIRAQENQDYNPCEYISADTIAGTILNVLNTPTDAHIPDLIIRPR</sequence>
<dbReference type="NCBIfam" id="NF006073">
    <property type="entry name" value="PRK08219.1"/>
    <property type="match status" value="1"/>
</dbReference>
<evidence type="ECO:0000313" key="4">
    <source>
        <dbReference type="Proteomes" id="UP000035199"/>
    </source>
</evidence>
<keyword evidence="4" id="KW-1185">Reference proteome</keyword>
<dbReference type="PANTHER" id="PTHR44196:SF1">
    <property type="entry name" value="DEHYDROGENASE_REDUCTASE SDR FAMILY MEMBER 7B"/>
    <property type="match status" value="1"/>
</dbReference>
<evidence type="ECO:0000256" key="1">
    <source>
        <dbReference type="ARBA" id="ARBA00006484"/>
    </source>
</evidence>
<gene>
    <name evidence="3" type="ORF">CMUST_15030</name>
</gene>
<comment type="similarity">
    <text evidence="1">Belongs to the short-chain dehydrogenases/reductases (SDR) family.</text>
</comment>
<reference evidence="4" key="2">
    <citation type="submission" date="2015-05" db="EMBL/GenBank/DDBJ databases">
        <title>Complete genome sequence of Corynebacterium mustelae DSM 45274, isolated from various tissues of a male ferret with lethal sepsis.</title>
        <authorList>
            <person name="Ruckert C."/>
            <person name="Albersmeier A."/>
            <person name="Winkler A."/>
            <person name="Tauch A."/>
        </authorList>
    </citation>
    <scope>NUCLEOTIDE SEQUENCE [LARGE SCALE GENOMIC DNA]</scope>
    <source>
        <strain evidence="4">DSM 45274</strain>
    </source>
</reference>
<dbReference type="InterPro" id="IPR036291">
    <property type="entry name" value="NAD(P)-bd_dom_sf"/>
</dbReference>
<dbReference type="KEGG" id="cmv:CMUST_15030"/>
<name>A0A0G3H3G3_9CORY</name>
<dbReference type="PROSITE" id="PS00061">
    <property type="entry name" value="ADH_SHORT"/>
    <property type="match status" value="1"/>
</dbReference>
<dbReference type="GO" id="GO:0016491">
    <property type="term" value="F:oxidoreductase activity"/>
    <property type="evidence" value="ECO:0007669"/>
    <property type="project" value="UniProtKB-KW"/>
</dbReference>
<dbReference type="STRING" id="571915.CMUST_15030"/>
<accession>A0A0G3H3G3</accession>
<dbReference type="Gene3D" id="3.40.50.720">
    <property type="entry name" value="NAD(P)-binding Rossmann-like Domain"/>
    <property type="match status" value="1"/>
</dbReference>
<dbReference type="EMBL" id="CP011542">
    <property type="protein sequence ID" value="AKK07295.1"/>
    <property type="molecule type" value="Genomic_DNA"/>
</dbReference>
<evidence type="ECO:0000313" key="3">
    <source>
        <dbReference type="EMBL" id="AKK07295.1"/>
    </source>
</evidence>
<dbReference type="Pfam" id="PF00106">
    <property type="entry name" value="adh_short"/>
    <property type="match status" value="1"/>
</dbReference>
<proteinExistence type="inferred from homology"/>
<evidence type="ECO:0000256" key="2">
    <source>
        <dbReference type="ARBA" id="ARBA00023002"/>
    </source>
</evidence>
<dbReference type="SUPFAM" id="SSF51735">
    <property type="entry name" value="NAD(P)-binding Rossmann-fold domains"/>
    <property type="match status" value="1"/>
</dbReference>
<dbReference type="OrthoDB" id="158573at2"/>
<dbReference type="Proteomes" id="UP000035199">
    <property type="component" value="Chromosome"/>
</dbReference>
<dbReference type="GO" id="GO:0016020">
    <property type="term" value="C:membrane"/>
    <property type="evidence" value="ECO:0007669"/>
    <property type="project" value="TreeGrafter"/>
</dbReference>
<protein>
    <submittedName>
        <fullName evidence="3">Short-chain alcohol dehydrogenase</fullName>
    </submittedName>
</protein>
<dbReference type="InterPro" id="IPR002347">
    <property type="entry name" value="SDR_fam"/>
</dbReference>
<dbReference type="PANTHER" id="PTHR44196">
    <property type="entry name" value="DEHYDROGENASE/REDUCTASE SDR FAMILY MEMBER 7B"/>
    <property type="match status" value="1"/>
</dbReference>